<gene>
    <name evidence="1" type="ORF">TanjilG_23875</name>
</gene>
<accession>A0A1J7HA39</accession>
<protein>
    <recommendedName>
        <fullName evidence="3">Chorein N-terminal domain-containing protein</fullName>
    </recommendedName>
</protein>
<dbReference type="Gramene" id="OIW09735">
    <property type="protein sequence ID" value="OIW09735"/>
    <property type="gene ID" value="TanjilG_23875"/>
</dbReference>
<keyword evidence="2" id="KW-1185">Reference proteome</keyword>
<reference evidence="1 2" key="1">
    <citation type="journal article" date="2017" name="Plant Biotechnol. J.">
        <title>A comprehensive draft genome sequence for lupin (Lupinus angustifolius), an emerging health food: insights into plant-microbe interactions and legume evolution.</title>
        <authorList>
            <person name="Hane J.K."/>
            <person name="Ming Y."/>
            <person name="Kamphuis L.G."/>
            <person name="Nelson M.N."/>
            <person name="Garg G."/>
            <person name="Atkins C.A."/>
            <person name="Bayer P.E."/>
            <person name="Bravo A."/>
            <person name="Bringans S."/>
            <person name="Cannon S."/>
            <person name="Edwards D."/>
            <person name="Foley R."/>
            <person name="Gao L.L."/>
            <person name="Harrison M.J."/>
            <person name="Huang W."/>
            <person name="Hurgobin B."/>
            <person name="Li S."/>
            <person name="Liu C.W."/>
            <person name="McGrath A."/>
            <person name="Morahan G."/>
            <person name="Murray J."/>
            <person name="Weller J."/>
            <person name="Jian J."/>
            <person name="Singh K.B."/>
        </authorList>
    </citation>
    <scope>NUCLEOTIDE SEQUENCE [LARGE SCALE GENOMIC DNA]</scope>
    <source>
        <strain evidence="2">cv. Tanjil</strain>
        <tissue evidence="1">Whole plant</tissue>
    </source>
</reference>
<sequence>MLFKRIIRQRLLSLLNPWLLEEPQLDLQLGFLNSLAVLTNLRFDVSVLNNLFDSPSRLFLTDLTVQRLTVKFSTWYVPAFTVEVHGVRAVLSLRNVEEEGCRTRRLRAQKYDYSDYLRKCLSVLDPEGCSVHHILEKILFAVPERKDFTASFMNLILKNFHLEVDYINVEVQFPILNKKFKYFGEIKEFSARSKYLDKKCLLRGFLSTIFIPMKESSFILDGIGFRIGLSGENHTNHVLLSSDVHSIIELRDLKVADCSLCFPELVCSFSPDDISVCLVFDKLLSDNYNQNRSGRELWRIAASRIGHVIVTPRMSLQRLVGVIGYWIHYVNAYESIFLLTGYSTGNILKRSISEMSKNKLILNSARYQWDLISDIEKKLPAEGIALARRISRHRAALKVQSDCDEECVSQCNFFCISLYILTHMWKVISKIMCYILSIFFGKKVVQDPDTDGYLGSHTKDPCQKYCLVLNFGKIRMTVTKINEIQQSVYEKLQSHTGIAYSDFLSICFCIDALLLVSVKYIFEQRVTVSCGQMKVEPAPWTVSSEESTTNMLSAGKGIGKESINDLESILWVEPAKIFLHSETNGSKAEDSCHYNIESFMTKLSLSWKGTCSNFNENDIKYSENPCFLCKVEISSTYPDDKNLDFGFCECSLMLGKLNLVLTHSSVSSMSLLLSQMQHAIFWEDRRETSMDSNFVDKTEVAWADKYEFYSKRMITALLQKLPEKHIHFGVFVDGPCVRFSHRSKADLGGQGIIDIASQDSFDLTLDFHEIELALGPPSLLGMAPLTCQLRLGDAKAECTKLEPHVIEIPKPNNDKYASFGKISVGSYLHVNGINACLEKSTEKHQIQLFVLKPVTVHILSFR</sequence>
<name>A0A1J7HA39_LUPAN</name>
<dbReference type="AlphaFoldDB" id="A0A1J7HA39"/>
<evidence type="ECO:0008006" key="3">
    <source>
        <dbReference type="Google" id="ProtNLM"/>
    </source>
</evidence>
<evidence type="ECO:0000313" key="2">
    <source>
        <dbReference type="Proteomes" id="UP000188354"/>
    </source>
</evidence>
<dbReference type="Proteomes" id="UP000188354">
    <property type="component" value="Chromosome LG06"/>
</dbReference>
<proteinExistence type="predicted"/>
<dbReference type="EMBL" id="CM007366">
    <property type="protein sequence ID" value="OIW09735.1"/>
    <property type="molecule type" value="Genomic_DNA"/>
</dbReference>
<organism evidence="1 2">
    <name type="scientific">Lupinus angustifolius</name>
    <name type="common">Narrow-leaved blue lupine</name>
    <dbReference type="NCBI Taxonomy" id="3871"/>
    <lineage>
        <taxon>Eukaryota</taxon>
        <taxon>Viridiplantae</taxon>
        <taxon>Streptophyta</taxon>
        <taxon>Embryophyta</taxon>
        <taxon>Tracheophyta</taxon>
        <taxon>Spermatophyta</taxon>
        <taxon>Magnoliopsida</taxon>
        <taxon>eudicotyledons</taxon>
        <taxon>Gunneridae</taxon>
        <taxon>Pentapetalae</taxon>
        <taxon>rosids</taxon>
        <taxon>fabids</taxon>
        <taxon>Fabales</taxon>
        <taxon>Fabaceae</taxon>
        <taxon>Papilionoideae</taxon>
        <taxon>50 kb inversion clade</taxon>
        <taxon>genistoids sensu lato</taxon>
        <taxon>core genistoids</taxon>
        <taxon>Genisteae</taxon>
        <taxon>Lupinus</taxon>
    </lineage>
</organism>
<dbReference type="OMA" id="HYVNAYE"/>
<evidence type="ECO:0000313" key="1">
    <source>
        <dbReference type="EMBL" id="OIW09735.1"/>
    </source>
</evidence>